<sequence length="141" mass="16188">DEEKRLSGQRKRVQRTSTCTSEETLGDRRRVCRSNLLYPQTEEPERQVLAQFARKGVVELTPRKTKAVQKKNYGTKKRKRDNGKASKVDVNARVSTGSEYFVDFLSSLMDALDQCKMQGRYLVMHHSAIHKVNESQELIAS</sequence>
<feature type="region of interest" description="Disordered" evidence="1">
    <location>
        <begin position="1"/>
        <end position="23"/>
    </location>
</feature>
<evidence type="ECO:0000256" key="1">
    <source>
        <dbReference type="SAM" id="MobiDB-lite"/>
    </source>
</evidence>
<dbReference type="EMBL" id="PJQM01001446">
    <property type="protein sequence ID" value="RCI02317.1"/>
    <property type="molecule type" value="Genomic_DNA"/>
</dbReference>
<protein>
    <submittedName>
        <fullName evidence="2">Uncharacterized protein</fullName>
    </submittedName>
</protein>
<reference evidence="2 3" key="1">
    <citation type="journal article" date="2018" name="G3 (Bethesda)">
        <title>Phylogenetic and Phylogenomic Definition of Rhizopus Species.</title>
        <authorList>
            <person name="Gryganskyi A.P."/>
            <person name="Golan J."/>
            <person name="Dolatabadi S."/>
            <person name="Mondo S."/>
            <person name="Robb S."/>
            <person name="Idnurm A."/>
            <person name="Muszewska A."/>
            <person name="Steczkiewicz K."/>
            <person name="Masonjones S."/>
            <person name="Liao H.L."/>
            <person name="Gajdeczka M.T."/>
            <person name="Anike F."/>
            <person name="Vuek A."/>
            <person name="Anishchenko I.M."/>
            <person name="Voigt K."/>
            <person name="de Hoog G.S."/>
            <person name="Smith M.E."/>
            <person name="Heitman J."/>
            <person name="Vilgalys R."/>
            <person name="Stajich J.E."/>
        </authorList>
    </citation>
    <scope>NUCLEOTIDE SEQUENCE [LARGE SCALE GENOMIC DNA]</scope>
    <source>
        <strain evidence="2 3">LSU 92-RS-03</strain>
    </source>
</reference>
<feature type="compositionally biased region" description="Basic residues" evidence="1">
    <location>
        <begin position="64"/>
        <end position="81"/>
    </location>
</feature>
<dbReference type="OrthoDB" id="2288707at2759"/>
<keyword evidence="3" id="KW-1185">Reference proteome</keyword>
<accession>A0A367KJH0</accession>
<feature type="region of interest" description="Disordered" evidence="1">
    <location>
        <begin position="64"/>
        <end position="90"/>
    </location>
</feature>
<comment type="caution">
    <text evidence="2">The sequence shown here is derived from an EMBL/GenBank/DDBJ whole genome shotgun (WGS) entry which is preliminary data.</text>
</comment>
<proteinExistence type="predicted"/>
<evidence type="ECO:0000313" key="3">
    <source>
        <dbReference type="Proteomes" id="UP000253551"/>
    </source>
</evidence>
<name>A0A367KJH0_RHIST</name>
<feature type="non-terminal residue" evidence="2">
    <location>
        <position position="1"/>
    </location>
</feature>
<evidence type="ECO:0000313" key="2">
    <source>
        <dbReference type="EMBL" id="RCI02317.1"/>
    </source>
</evidence>
<gene>
    <name evidence="2" type="ORF">CU098_012048</name>
</gene>
<dbReference type="Proteomes" id="UP000253551">
    <property type="component" value="Unassembled WGS sequence"/>
</dbReference>
<organism evidence="2 3">
    <name type="scientific">Rhizopus stolonifer</name>
    <name type="common">Rhizopus nigricans</name>
    <dbReference type="NCBI Taxonomy" id="4846"/>
    <lineage>
        <taxon>Eukaryota</taxon>
        <taxon>Fungi</taxon>
        <taxon>Fungi incertae sedis</taxon>
        <taxon>Mucoromycota</taxon>
        <taxon>Mucoromycotina</taxon>
        <taxon>Mucoromycetes</taxon>
        <taxon>Mucorales</taxon>
        <taxon>Mucorineae</taxon>
        <taxon>Rhizopodaceae</taxon>
        <taxon>Rhizopus</taxon>
    </lineage>
</organism>
<dbReference type="STRING" id="4846.A0A367KJH0"/>
<dbReference type="AlphaFoldDB" id="A0A367KJH0"/>